<reference evidence="3 4" key="1">
    <citation type="submission" date="2018-03" db="EMBL/GenBank/DDBJ databases">
        <title>Genomic Encyclopedia of Archaeal and Bacterial Type Strains, Phase II (KMG-II): from individual species to whole genera.</title>
        <authorList>
            <person name="Goeker M."/>
        </authorList>
    </citation>
    <scope>NUCLEOTIDE SEQUENCE [LARGE SCALE GENOMIC DNA]</scope>
    <source>
        <strain evidence="3 4">DSM 29318</strain>
    </source>
</reference>
<dbReference type="Gene3D" id="3.60.15.10">
    <property type="entry name" value="Ribonuclease Z/Hydroxyacylglutathione hydrolase-like"/>
    <property type="match status" value="1"/>
</dbReference>
<feature type="domain" description="Metallo-beta-lactamase" evidence="2">
    <location>
        <begin position="34"/>
        <end position="210"/>
    </location>
</feature>
<dbReference type="PANTHER" id="PTHR23131">
    <property type="entry name" value="ENDORIBONUCLEASE LACTB2"/>
    <property type="match status" value="1"/>
</dbReference>
<dbReference type="EMBL" id="PVTT01000001">
    <property type="protein sequence ID" value="PRY94967.1"/>
    <property type="molecule type" value="Genomic_DNA"/>
</dbReference>
<dbReference type="InterPro" id="IPR036388">
    <property type="entry name" value="WH-like_DNA-bd_sf"/>
</dbReference>
<dbReference type="SMART" id="SM00849">
    <property type="entry name" value="Lactamase_B"/>
    <property type="match status" value="1"/>
</dbReference>
<dbReference type="Proteomes" id="UP000238801">
    <property type="component" value="Unassembled WGS sequence"/>
</dbReference>
<dbReference type="InterPro" id="IPR036866">
    <property type="entry name" value="RibonucZ/Hydroxyglut_hydro"/>
</dbReference>
<name>A0A2T0X7R6_9RHOB</name>
<organism evidence="3 4">
    <name type="scientific">Hasllibacter halocynthiae</name>
    <dbReference type="NCBI Taxonomy" id="595589"/>
    <lineage>
        <taxon>Bacteria</taxon>
        <taxon>Pseudomonadati</taxon>
        <taxon>Pseudomonadota</taxon>
        <taxon>Alphaproteobacteria</taxon>
        <taxon>Rhodobacterales</taxon>
        <taxon>Roseobacteraceae</taxon>
        <taxon>Hasllibacter</taxon>
    </lineage>
</organism>
<dbReference type="AlphaFoldDB" id="A0A2T0X7R6"/>
<dbReference type="CDD" id="cd16278">
    <property type="entry name" value="metallo-hydrolase-like_MBL-fold"/>
    <property type="match status" value="1"/>
</dbReference>
<gene>
    <name evidence="3" type="ORF">BCF33_0577</name>
</gene>
<keyword evidence="4" id="KW-1185">Reference proteome</keyword>
<comment type="caution">
    <text evidence="3">The sequence shown here is derived from an EMBL/GenBank/DDBJ whole genome shotgun (WGS) entry which is preliminary data.</text>
</comment>
<dbReference type="InterPro" id="IPR041516">
    <property type="entry name" value="LACTB2_WH"/>
</dbReference>
<dbReference type="SUPFAM" id="SSF56281">
    <property type="entry name" value="Metallo-hydrolase/oxidoreductase"/>
    <property type="match status" value="1"/>
</dbReference>
<dbReference type="InterPro" id="IPR001279">
    <property type="entry name" value="Metallo-B-lactamas"/>
</dbReference>
<accession>A0A2T0X7R6</accession>
<evidence type="ECO:0000313" key="4">
    <source>
        <dbReference type="Proteomes" id="UP000238801"/>
    </source>
</evidence>
<dbReference type="Gene3D" id="1.10.10.10">
    <property type="entry name" value="Winged helix-like DNA-binding domain superfamily/Winged helix DNA-binding domain"/>
    <property type="match status" value="1"/>
</dbReference>
<dbReference type="Pfam" id="PF17778">
    <property type="entry name" value="WHD_BLACT"/>
    <property type="match status" value="1"/>
</dbReference>
<evidence type="ECO:0000259" key="2">
    <source>
        <dbReference type="SMART" id="SM00849"/>
    </source>
</evidence>
<protein>
    <submittedName>
        <fullName evidence="3">Hydroxyacylglutathione hydrolase</fullName>
    </submittedName>
</protein>
<keyword evidence="3" id="KW-0378">Hydrolase</keyword>
<dbReference type="InterPro" id="IPR050662">
    <property type="entry name" value="Sec-metab_biosynth-thioest"/>
</dbReference>
<evidence type="ECO:0000313" key="3">
    <source>
        <dbReference type="EMBL" id="PRY94967.1"/>
    </source>
</evidence>
<sequence>MDPSDDLAPGRAVRLSPLVRRVVAPNPSPLTGPGTNGYVVGTGAVALVDPGPDDPRHRRALLAALGPGERIAAILVTHAHLDHSASAPALAAETGAPVLAFGPPEAGRPAGPALAALGGGEGLDAAFRPDRTLGDGEVVETGGARIAALHTPGHFGGHLAFAAGPDLLCGDLILGWATTLISPPDGDLERFRASCARVRSAGFSRLLPGHGDPVEDPAARIDAVLAHRALRDRQIAAALRARPGTAHDLAERLYDVPAPLMPAAARNVLAHLLDQTRQGRARPDGPLSEGAIFHPLAPAPPPG</sequence>
<feature type="region of interest" description="Disordered" evidence="1">
    <location>
        <begin position="276"/>
        <end position="303"/>
    </location>
</feature>
<dbReference type="PANTHER" id="PTHR23131:SF0">
    <property type="entry name" value="ENDORIBONUCLEASE LACTB2"/>
    <property type="match status" value="1"/>
</dbReference>
<dbReference type="RefSeq" id="WP_106159411.1">
    <property type="nucleotide sequence ID" value="NZ_PVTT01000001.1"/>
</dbReference>
<dbReference type="OrthoDB" id="9788263at2"/>
<dbReference type="GO" id="GO:0016787">
    <property type="term" value="F:hydrolase activity"/>
    <property type="evidence" value="ECO:0007669"/>
    <property type="project" value="UniProtKB-KW"/>
</dbReference>
<evidence type="ECO:0000256" key="1">
    <source>
        <dbReference type="SAM" id="MobiDB-lite"/>
    </source>
</evidence>
<proteinExistence type="predicted"/>
<dbReference type="Pfam" id="PF00753">
    <property type="entry name" value="Lactamase_B"/>
    <property type="match status" value="1"/>
</dbReference>